<dbReference type="InterPro" id="IPR047589">
    <property type="entry name" value="DUF11_rpt"/>
</dbReference>
<dbReference type="EMBL" id="CP020919">
    <property type="protein sequence ID" value="AWG26985.1"/>
    <property type="molecule type" value="Genomic_DNA"/>
</dbReference>
<dbReference type="PANTHER" id="PTHR34819">
    <property type="entry name" value="LARGE CYSTEINE-RICH PERIPLASMIC PROTEIN OMCB"/>
    <property type="match status" value="1"/>
</dbReference>
<feature type="domain" description="DUF11" evidence="2">
    <location>
        <begin position="911"/>
        <end position="1015"/>
    </location>
</feature>
<reference evidence="3 4" key="1">
    <citation type="submission" date="2017-04" db="EMBL/GenBank/DDBJ databases">
        <title>Complete genome sequence of Flavobacterium kingsejong AJ004.</title>
        <authorList>
            <person name="Lee P.C."/>
        </authorList>
    </citation>
    <scope>NUCLEOTIDE SEQUENCE [LARGE SCALE GENOMIC DNA]</scope>
    <source>
        <strain evidence="3 4">AJ004</strain>
    </source>
</reference>
<organism evidence="3 4">
    <name type="scientific">Flavobacterium kingsejongi</name>
    <dbReference type="NCBI Taxonomy" id="1678728"/>
    <lineage>
        <taxon>Bacteria</taxon>
        <taxon>Pseudomonadati</taxon>
        <taxon>Bacteroidota</taxon>
        <taxon>Flavobacteriia</taxon>
        <taxon>Flavobacteriales</taxon>
        <taxon>Flavobacteriaceae</taxon>
        <taxon>Flavobacterium</taxon>
    </lineage>
</organism>
<feature type="region of interest" description="Disordered" evidence="1">
    <location>
        <begin position="1009"/>
        <end position="1030"/>
    </location>
</feature>
<evidence type="ECO:0000313" key="4">
    <source>
        <dbReference type="Proteomes" id="UP000244677"/>
    </source>
</evidence>
<dbReference type="InterPro" id="IPR001434">
    <property type="entry name" value="OmcB-like_DUF11"/>
</dbReference>
<keyword evidence="4" id="KW-1185">Reference proteome</keyword>
<feature type="domain" description="DUF11" evidence="2">
    <location>
        <begin position="1044"/>
        <end position="1149"/>
    </location>
</feature>
<feature type="domain" description="DUF11" evidence="2">
    <location>
        <begin position="507"/>
        <end position="612"/>
    </location>
</feature>
<proteinExistence type="predicted"/>
<feature type="domain" description="DUF11" evidence="2">
    <location>
        <begin position="373"/>
        <end position="478"/>
    </location>
</feature>
<feature type="domain" description="DUF11" evidence="2">
    <location>
        <begin position="239"/>
        <end position="344"/>
    </location>
</feature>
<dbReference type="NCBIfam" id="TIGR04131">
    <property type="entry name" value="Bac_Flav_CTERM"/>
    <property type="match status" value="1"/>
</dbReference>
<evidence type="ECO:0000259" key="2">
    <source>
        <dbReference type="Pfam" id="PF01345"/>
    </source>
</evidence>
<dbReference type="PANTHER" id="PTHR34819:SF3">
    <property type="entry name" value="CELL SURFACE PROTEIN"/>
    <property type="match status" value="1"/>
</dbReference>
<dbReference type="NCBIfam" id="TIGR01451">
    <property type="entry name" value="B_ant_repeat"/>
    <property type="match status" value="8"/>
</dbReference>
<dbReference type="InterPro" id="IPR051172">
    <property type="entry name" value="Chlamydia_OmcB"/>
</dbReference>
<gene>
    <name evidence="3" type="ORF">FK004_17970</name>
</gene>
<dbReference type="Pfam" id="PF01345">
    <property type="entry name" value="DUF11"/>
    <property type="match status" value="8"/>
</dbReference>
<protein>
    <recommendedName>
        <fullName evidence="2">DUF11 domain-containing protein</fullName>
    </recommendedName>
</protein>
<dbReference type="KEGG" id="fki:FK004_17970"/>
<dbReference type="Proteomes" id="UP000244677">
    <property type="component" value="Chromosome"/>
</dbReference>
<feature type="domain" description="DUF11" evidence="2">
    <location>
        <begin position="639"/>
        <end position="746"/>
    </location>
</feature>
<evidence type="ECO:0000256" key="1">
    <source>
        <dbReference type="SAM" id="MobiDB-lite"/>
    </source>
</evidence>
<evidence type="ECO:0000313" key="3">
    <source>
        <dbReference type="EMBL" id="AWG26985.1"/>
    </source>
</evidence>
<sequence length="1250" mass="127960">MDNAPAGTTISSWTTEVSNGVTYPNATGTGNLNETIALLAPGTTAIYDVTVQTPSDYTGTLSNSAVATSTTPDPTPGPCTTCTTDPLPAAEMAHLNTVKTLSDPTQTSFVPGQAVVYRITVTNNGPSDATAVNIVDNAPAGTTISNWMAIPATGVTYPNANGTGNLNETLVTLANGLTATYEVTVQTPANYTGTLSNSVTATSTTPDPTPGPCTTCTTNPLPPNAQAHLNAVKTLSDPTQTSFVPGQAVVYRITVTNNGPSDAAGVTIIDNAPTGTTISSWTAIPATGVTYPNANGTGNLNETLVTLANGLTATYEVTVQTPANFTGTLSNSVTATSTTPDPTPGPCTTCTTDPLPAAEMAHLNTVKTLSDPTQTSFVPGQAVVYRITVTNNGPSDATAVNIVDNAPAGTTINNWMAIPATGVTYPNANGTGNLNETLGTLANGLTATYEVTVQTPADYTGILSNSVTATTTTPDPTPGPCTTCTTDPLPAAEMAHLNTVKTLSDPTQTSFVPGQAVVYRITVTNNGPSDATAVNIVDNAPAGTTINNWMAIPATGVTYPNANGTGNLNETLGTLANGLTATYEVTVQTPADYTGILSNSVTATTTTPDPTPGPCTTCTTDPLPAAEMAHLNTMKILSDPTQTSFVPGQAVVYRITVTNNGPSDATAVNIVDNAPAGTTISNWMAIPATGVTYPNANGTGNLNETLVTLANGLTATYEVTVQTPANYTGTLSNSVTATSTTPDPTPGPCTTCTTNPLPPNAQAHLNAVKTLSDPTQTSFVPGQAVVYRITVTNNGPSDAAGVTIIDNAPTGTTISSWTAIPATGVTYPNANGTGNLNETLVTLGNGLTATYEVTVQTPANFTGTLSNTVSISMITPDDNPVPCATCTTDPISPMIAQAHLNTVKTLSDPAQTSFVPGEVVTYRITVTNQGPDAATAVNIVDIAPAGTTISSWTAIPSTGVTYPNANGTGNLNETLAVLGNGLAAIYEVNVLTPADFTGTLSNSVIATSPTPDPTPEPCTTCNTNPIPPTPRAHLTTVKTLNDMTQVSFVPGQAVVYRITVTNDGPSDATAVTIVDNAPAGTTISSWTAIPSPGVTYPNTSGTGNLNETLANLADGLVAIYEVTVQTPADFKGPLSNSVTTTSTTPDPAPGPCTTCTTDPIPPTAPGIFIPNVITPDGDGKNDTFVITGLENYPGSVLMIYNRWGNQVYRSDSYDNSFSGDGLSGGTYYYIFKLKTAEGNKDYNGWIEVMK</sequence>
<dbReference type="OrthoDB" id="9805017at2"/>
<dbReference type="AlphaFoldDB" id="A0A2S1LT96"/>
<feature type="domain" description="DUF11" evidence="2">
    <location>
        <begin position="775"/>
        <end position="880"/>
    </location>
</feature>
<accession>A0A2S1LT96</accession>
<feature type="domain" description="DUF11" evidence="2">
    <location>
        <begin position="105"/>
        <end position="210"/>
    </location>
</feature>
<dbReference type="Pfam" id="PF13585">
    <property type="entry name" value="CHU_C"/>
    <property type="match status" value="1"/>
</dbReference>
<dbReference type="InterPro" id="IPR026341">
    <property type="entry name" value="T9SS_type_B"/>
</dbReference>
<name>A0A2S1LT96_9FLAO</name>